<comment type="caution">
    <text evidence="2">The sequence shown here is derived from an EMBL/GenBank/DDBJ whole genome shotgun (WGS) entry which is preliminary data.</text>
</comment>
<keyword evidence="1" id="KW-0812">Transmembrane</keyword>
<dbReference type="Proteomes" id="UP001610446">
    <property type="component" value="Unassembled WGS sequence"/>
</dbReference>
<keyword evidence="3" id="KW-1185">Reference proteome</keyword>
<keyword evidence="1" id="KW-1133">Transmembrane helix</keyword>
<evidence type="ECO:0000256" key="1">
    <source>
        <dbReference type="SAM" id="Phobius"/>
    </source>
</evidence>
<name>A0ABR4J783_9EURO</name>
<evidence type="ECO:0000313" key="2">
    <source>
        <dbReference type="EMBL" id="KAL2835820.1"/>
    </source>
</evidence>
<keyword evidence="1" id="KW-0472">Membrane</keyword>
<gene>
    <name evidence="2" type="ORF">BJY01DRAFT_252325</name>
</gene>
<sequence>MILDILTDHFSVAAWIPIISIIVVAYFAVSPNRAGGIHPVNGRRLWETTDGGAKRRFRFEGPRLLRNGFKKSSIFRIIRDMGRKLVISAKYAEDLRDESGLSHYKGIGSVRYTLRPD</sequence>
<protein>
    <submittedName>
        <fullName evidence="2">Uncharacterized protein</fullName>
    </submittedName>
</protein>
<proteinExistence type="predicted"/>
<accession>A0ABR4J783</accession>
<organism evidence="2 3">
    <name type="scientific">Aspergillus pseudoustus</name>
    <dbReference type="NCBI Taxonomy" id="1810923"/>
    <lineage>
        <taxon>Eukaryota</taxon>
        <taxon>Fungi</taxon>
        <taxon>Dikarya</taxon>
        <taxon>Ascomycota</taxon>
        <taxon>Pezizomycotina</taxon>
        <taxon>Eurotiomycetes</taxon>
        <taxon>Eurotiomycetidae</taxon>
        <taxon>Eurotiales</taxon>
        <taxon>Aspergillaceae</taxon>
        <taxon>Aspergillus</taxon>
        <taxon>Aspergillus subgen. Nidulantes</taxon>
    </lineage>
</organism>
<dbReference type="EMBL" id="JBFXLU010000192">
    <property type="protein sequence ID" value="KAL2835820.1"/>
    <property type="molecule type" value="Genomic_DNA"/>
</dbReference>
<feature type="transmembrane region" description="Helical" evidence="1">
    <location>
        <begin position="12"/>
        <end position="29"/>
    </location>
</feature>
<evidence type="ECO:0000313" key="3">
    <source>
        <dbReference type="Proteomes" id="UP001610446"/>
    </source>
</evidence>
<reference evidence="2 3" key="1">
    <citation type="submission" date="2024-07" db="EMBL/GenBank/DDBJ databases">
        <title>Section-level genome sequencing and comparative genomics of Aspergillus sections Usti and Cavernicolus.</title>
        <authorList>
            <consortium name="Lawrence Berkeley National Laboratory"/>
            <person name="Nybo J.L."/>
            <person name="Vesth T.C."/>
            <person name="Theobald S."/>
            <person name="Frisvad J.C."/>
            <person name="Larsen T.O."/>
            <person name="Kjaerboelling I."/>
            <person name="Rothschild-Mancinelli K."/>
            <person name="Lyhne E.K."/>
            <person name="Kogle M.E."/>
            <person name="Barry K."/>
            <person name="Clum A."/>
            <person name="Na H."/>
            <person name="Ledsgaard L."/>
            <person name="Lin J."/>
            <person name="Lipzen A."/>
            <person name="Kuo A."/>
            <person name="Riley R."/>
            <person name="Mondo S."/>
            <person name="Labutti K."/>
            <person name="Haridas S."/>
            <person name="Pangalinan J."/>
            <person name="Salamov A.A."/>
            <person name="Simmons B.A."/>
            <person name="Magnuson J.K."/>
            <person name="Chen J."/>
            <person name="Drula E."/>
            <person name="Henrissat B."/>
            <person name="Wiebenga A."/>
            <person name="Lubbers R.J."/>
            <person name="Gomes A.C."/>
            <person name="Makela M.R."/>
            <person name="Stajich J."/>
            <person name="Grigoriev I.V."/>
            <person name="Mortensen U.H."/>
            <person name="De Vries R.P."/>
            <person name="Baker S.E."/>
            <person name="Andersen M.R."/>
        </authorList>
    </citation>
    <scope>NUCLEOTIDE SEQUENCE [LARGE SCALE GENOMIC DNA]</scope>
    <source>
        <strain evidence="2 3">CBS 123904</strain>
    </source>
</reference>